<dbReference type="EMBL" id="SPLM01000038">
    <property type="protein sequence ID" value="TMW65098.1"/>
    <property type="molecule type" value="Genomic_DNA"/>
</dbReference>
<comment type="caution">
    <text evidence="1">The sequence shown here is derived from an EMBL/GenBank/DDBJ whole genome shotgun (WGS) entry which is preliminary data.</text>
</comment>
<proteinExistence type="predicted"/>
<dbReference type="Proteomes" id="UP000794436">
    <property type="component" value="Unassembled WGS sequence"/>
</dbReference>
<keyword evidence="2" id="KW-1185">Reference proteome</keyword>
<evidence type="ECO:0000313" key="2">
    <source>
        <dbReference type="Proteomes" id="UP000794436"/>
    </source>
</evidence>
<gene>
    <name evidence="1" type="ORF">Poli38472_009265</name>
</gene>
<protein>
    <submittedName>
        <fullName evidence="1">Uncharacterized protein</fullName>
    </submittedName>
</protein>
<sequence length="118" mass="13131">MGIFNRQMSGITPRVAAVNASVDSSDGRDEGPSKAVIRVESREKEKGETSRSIFEHHFKLVAEGYLSRVFLLDGSHPGMLTRNEDTGIREFVIRDGLSFMAIDDVMALFGKDAKLYIH</sequence>
<reference evidence="1" key="1">
    <citation type="submission" date="2019-03" db="EMBL/GenBank/DDBJ databases">
        <title>Long read genome sequence of the mycoparasitic Pythium oligandrum ATCC 38472 isolated from sugarbeet rhizosphere.</title>
        <authorList>
            <person name="Gaulin E."/>
        </authorList>
    </citation>
    <scope>NUCLEOTIDE SEQUENCE</scope>
    <source>
        <strain evidence="1">ATCC 38472_TT</strain>
    </source>
</reference>
<organism evidence="1 2">
    <name type="scientific">Pythium oligandrum</name>
    <name type="common">Mycoparasitic fungus</name>
    <dbReference type="NCBI Taxonomy" id="41045"/>
    <lineage>
        <taxon>Eukaryota</taxon>
        <taxon>Sar</taxon>
        <taxon>Stramenopiles</taxon>
        <taxon>Oomycota</taxon>
        <taxon>Peronosporomycetes</taxon>
        <taxon>Pythiales</taxon>
        <taxon>Pythiaceae</taxon>
        <taxon>Pythium</taxon>
    </lineage>
</organism>
<dbReference type="AlphaFoldDB" id="A0A8K1FNY6"/>
<accession>A0A8K1FNY6</accession>
<name>A0A8K1FNY6_PYTOL</name>
<evidence type="ECO:0000313" key="1">
    <source>
        <dbReference type="EMBL" id="TMW65098.1"/>
    </source>
</evidence>